<dbReference type="Proteomes" id="UP000502498">
    <property type="component" value="Chromosome"/>
</dbReference>
<evidence type="ECO:0000313" key="2">
    <source>
        <dbReference type="Proteomes" id="UP000502498"/>
    </source>
</evidence>
<reference evidence="1 2" key="1">
    <citation type="submission" date="2020-05" db="EMBL/GenBank/DDBJ databases">
        <title>Strain PA2F3 complete genome.</title>
        <authorList>
            <person name="Kim Y.-S."/>
            <person name="Kim S.-J."/>
            <person name="Jung H.-k."/>
            <person name="Kim S.-E."/>
            <person name="Kim K.-H."/>
        </authorList>
    </citation>
    <scope>NUCLEOTIDE SEQUENCE [LARGE SCALE GENOMIC DNA]</scope>
    <source>
        <strain evidence="1 2">PA2F3</strain>
    </source>
</reference>
<proteinExistence type="predicted"/>
<sequence length="101" mass="11874">MKMEFRGWSHRQKTHRHQVVEVIPSLTPGRITTTEYLGPKFTSAWRAQGKMSGLSLSGDFLVNFEMENWLLREWIEAYIRESPEEARDFLQEMIDEADDAI</sequence>
<gene>
    <name evidence="1" type="ORF">HQM25_01715</name>
</gene>
<organism evidence="1 2">
    <name type="scientific">Microbacterium hominis</name>
    <dbReference type="NCBI Taxonomy" id="162426"/>
    <lineage>
        <taxon>Bacteria</taxon>
        <taxon>Bacillati</taxon>
        <taxon>Actinomycetota</taxon>
        <taxon>Actinomycetes</taxon>
        <taxon>Micrococcales</taxon>
        <taxon>Microbacteriaceae</taxon>
        <taxon>Microbacterium</taxon>
    </lineage>
</organism>
<dbReference type="AlphaFoldDB" id="A0A7D4TDN2"/>
<dbReference type="RefSeq" id="WP_172988620.1">
    <property type="nucleotide sequence ID" value="NZ_CP054038.1"/>
</dbReference>
<name>A0A7D4TDN2_9MICO</name>
<protein>
    <submittedName>
        <fullName evidence="1">Uncharacterized protein</fullName>
    </submittedName>
</protein>
<evidence type="ECO:0000313" key="1">
    <source>
        <dbReference type="EMBL" id="QKJ18240.1"/>
    </source>
</evidence>
<accession>A0A7D4TDN2</accession>
<dbReference type="EMBL" id="CP054038">
    <property type="protein sequence ID" value="QKJ18240.1"/>
    <property type="molecule type" value="Genomic_DNA"/>
</dbReference>